<dbReference type="PANTHER" id="PTHR47506">
    <property type="entry name" value="TRANSCRIPTIONAL REGULATORY PROTEIN"/>
    <property type="match status" value="1"/>
</dbReference>
<dbReference type="PATRIC" id="fig|571913.6.peg.1015"/>
<dbReference type="SUPFAM" id="SSF48498">
    <property type="entry name" value="Tetracyclin repressor-like, C-terminal domain"/>
    <property type="match status" value="1"/>
</dbReference>
<feature type="compositionally biased region" description="Basic and acidic residues" evidence="5">
    <location>
        <begin position="1"/>
        <end position="12"/>
    </location>
</feature>
<dbReference type="EMBL" id="CP011112">
    <property type="protein sequence ID" value="AKU15370.1"/>
    <property type="molecule type" value="Genomic_DNA"/>
</dbReference>
<dbReference type="KEGG" id="lmoi:VV02_04975"/>
<dbReference type="GO" id="GO:0003677">
    <property type="term" value="F:DNA binding"/>
    <property type="evidence" value="ECO:0007669"/>
    <property type="project" value="UniProtKB-UniRule"/>
</dbReference>
<dbReference type="InterPro" id="IPR011075">
    <property type="entry name" value="TetR_C"/>
</dbReference>
<dbReference type="InterPro" id="IPR036271">
    <property type="entry name" value="Tet_transcr_reg_TetR-rel_C_sf"/>
</dbReference>
<evidence type="ECO:0000256" key="5">
    <source>
        <dbReference type="SAM" id="MobiDB-lite"/>
    </source>
</evidence>
<sequence>MKSQKSSEERPTRPRGRPRAFDEDKAVYAAAQLFWQHGYDGTSISELTAAMGITTQSLYSAFGSKAELYQRSLISYRENSGGGLPAALALPNAVDAMVGVMENAARQFTRRGLPHGCMISTGCLQVSAEHTELAEHLRGIRRTGRRSVEDRLRRGVAEGDLRPDIDVPSLARYVQVMAQGIAVQATDGASTAALRAVVKQASITVEAARAD</sequence>
<dbReference type="PANTHER" id="PTHR47506:SF1">
    <property type="entry name" value="HTH-TYPE TRANSCRIPTIONAL REGULATOR YJDC"/>
    <property type="match status" value="1"/>
</dbReference>
<proteinExistence type="predicted"/>
<accession>A0A0K1JFK3</accession>
<organism evidence="7 8">
    <name type="scientific">Luteipulveratus mongoliensis</name>
    <dbReference type="NCBI Taxonomy" id="571913"/>
    <lineage>
        <taxon>Bacteria</taxon>
        <taxon>Bacillati</taxon>
        <taxon>Actinomycetota</taxon>
        <taxon>Actinomycetes</taxon>
        <taxon>Micrococcales</taxon>
        <taxon>Dermacoccaceae</taxon>
        <taxon>Luteipulveratus</taxon>
    </lineage>
</organism>
<gene>
    <name evidence="7" type="ORF">VV02_04975</name>
</gene>
<dbReference type="STRING" id="571913.VV02_04975"/>
<dbReference type="PROSITE" id="PS50977">
    <property type="entry name" value="HTH_TETR_2"/>
    <property type="match status" value="1"/>
</dbReference>
<evidence type="ECO:0000313" key="7">
    <source>
        <dbReference type="EMBL" id="AKU15370.1"/>
    </source>
</evidence>
<dbReference type="Pfam" id="PF16925">
    <property type="entry name" value="TetR_C_13"/>
    <property type="match status" value="1"/>
</dbReference>
<dbReference type="InterPro" id="IPR009057">
    <property type="entry name" value="Homeodomain-like_sf"/>
</dbReference>
<evidence type="ECO:0000259" key="6">
    <source>
        <dbReference type="PROSITE" id="PS50977"/>
    </source>
</evidence>
<dbReference type="Gene3D" id="1.10.357.10">
    <property type="entry name" value="Tetracycline Repressor, domain 2"/>
    <property type="match status" value="1"/>
</dbReference>
<dbReference type="Gene3D" id="1.10.10.60">
    <property type="entry name" value="Homeodomain-like"/>
    <property type="match status" value="1"/>
</dbReference>
<dbReference type="AlphaFoldDB" id="A0A0K1JFK3"/>
<feature type="region of interest" description="Disordered" evidence="5">
    <location>
        <begin position="1"/>
        <end position="21"/>
    </location>
</feature>
<reference evidence="7 8" key="1">
    <citation type="submission" date="2015-03" db="EMBL/GenBank/DDBJ databases">
        <title>Luteipulveratus halotolerans sp. nov., a novel actinobacterium (Dermacoccaceae) from Sarawak, Malaysia.</title>
        <authorList>
            <person name="Juboi H."/>
            <person name="Basik A."/>
            <person name="Shamsul S.S."/>
            <person name="Arnold P."/>
            <person name="Schmitt E.K."/>
            <person name="Sanglier J.-J."/>
            <person name="Yeo T."/>
        </authorList>
    </citation>
    <scope>NUCLEOTIDE SEQUENCE [LARGE SCALE GENOMIC DNA]</scope>
    <source>
        <strain evidence="7 8">MN07-A0370</strain>
    </source>
</reference>
<keyword evidence="1" id="KW-0805">Transcription regulation</keyword>
<evidence type="ECO:0000256" key="4">
    <source>
        <dbReference type="PROSITE-ProRule" id="PRU00335"/>
    </source>
</evidence>
<dbReference type="Proteomes" id="UP000066480">
    <property type="component" value="Chromosome"/>
</dbReference>
<dbReference type="Pfam" id="PF00440">
    <property type="entry name" value="TetR_N"/>
    <property type="match status" value="1"/>
</dbReference>
<evidence type="ECO:0000256" key="1">
    <source>
        <dbReference type="ARBA" id="ARBA00023015"/>
    </source>
</evidence>
<feature type="domain" description="HTH tetR-type" evidence="6">
    <location>
        <begin position="20"/>
        <end position="80"/>
    </location>
</feature>
<keyword evidence="3" id="KW-0804">Transcription</keyword>
<name>A0A0K1JFK3_9MICO</name>
<feature type="DNA-binding region" description="H-T-H motif" evidence="4">
    <location>
        <begin position="43"/>
        <end position="62"/>
    </location>
</feature>
<protein>
    <recommendedName>
        <fullName evidence="6">HTH tetR-type domain-containing protein</fullName>
    </recommendedName>
</protein>
<evidence type="ECO:0000256" key="3">
    <source>
        <dbReference type="ARBA" id="ARBA00023163"/>
    </source>
</evidence>
<evidence type="ECO:0000256" key="2">
    <source>
        <dbReference type="ARBA" id="ARBA00023125"/>
    </source>
</evidence>
<dbReference type="SUPFAM" id="SSF46689">
    <property type="entry name" value="Homeodomain-like"/>
    <property type="match status" value="1"/>
</dbReference>
<keyword evidence="8" id="KW-1185">Reference proteome</keyword>
<dbReference type="RefSeq" id="WP_169787640.1">
    <property type="nucleotide sequence ID" value="NZ_CP011112.1"/>
</dbReference>
<dbReference type="InterPro" id="IPR001647">
    <property type="entry name" value="HTH_TetR"/>
</dbReference>
<keyword evidence="2 4" id="KW-0238">DNA-binding</keyword>
<evidence type="ECO:0000313" key="8">
    <source>
        <dbReference type="Proteomes" id="UP000066480"/>
    </source>
</evidence>